<organism evidence="1 2">
    <name type="scientific">Rangifer tarandus platyrhynchus</name>
    <name type="common">Svalbard reindeer</name>
    <dbReference type="NCBI Taxonomy" id="3082113"/>
    <lineage>
        <taxon>Eukaryota</taxon>
        <taxon>Metazoa</taxon>
        <taxon>Chordata</taxon>
        <taxon>Craniata</taxon>
        <taxon>Vertebrata</taxon>
        <taxon>Euteleostomi</taxon>
        <taxon>Mammalia</taxon>
        <taxon>Eutheria</taxon>
        <taxon>Laurasiatheria</taxon>
        <taxon>Artiodactyla</taxon>
        <taxon>Ruminantia</taxon>
        <taxon>Pecora</taxon>
        <taxon>Cervidae</taxon>
        <taxon>Odocoileinae</taxon>
        <taxon>Rangifer</taxon>
    </lineage>
</organism>
<name>A0AC59ZC98_RANTA</name>
<evidence type="ECO:0000313" key="2">
    <source>
        <dbReference type="Proteomes" id="UP001162501"/>
    </source>
</evidence>
<sequence>MRSRDGRRGGASDGKGAGRERPLGKAGSGLEGARRLPIGGPALAPNSGRGWVLPLAMKEKQGQINPPALNK</sequence>
<reference evidence="1" key="2">
    <citation type="submission" date="2025-03" db="EMBL/GenBank/DDBJ databases">
        <authorList>
            <consortium name="ELIXIR-Norway"/>
            <consortium name="Elixir Norway"/>
        </authorList>
    </citation>
    <scope>NUCLEOTIDE SEQUENCE</scope>
</reference>
<gene>
    <name evidence="1" type="ORF">MRATA1EN22A_LOCUS16745</name>
</gene>
<reference evidence="1" key="1">
    <citation type="submission" date="2023-05" db="EMBL/GenBank/DDBJ databases">
        <authorList>
            <consortium name="ELIXIR-Norway"/>
        </authorList>
    </citation>
    <scope>NUCLEOTIDE SEQUENCE</scope>
</reference>
<accession>A0AC59ZC98</accession>
<dbReference type="Proteomes" id="UP001162501">
    <property type="component" value="Chromosome 27"/>
</dbReference>
<proteinExistence type="predicted"/>
<protein>
    <submittedName>
        <fullName evidence="1">Uncharacterized protein</fullName>
    </submittedName>
</protein>
<evidence type="ECO:0000313" key="1">
    <source>
        <dbReference type="EMBL" id="CAN0369810.1"/>
    </source>
</evidence>
<dbReference type="EMBL" id="OX596111">
    <property type="protein sequence ID" value="CAN0369810.1"/>
    <property type="molecule type" value="Genomic_DNA"/>
</dbReference>